<dbReference type="Proteomes" id="UP000289738">
    <property type="component" value="Chromosome B09"/>
</dbReference>
<accession>A0A444XH46</accession>
<keyword evidence="2" id="KW-0547">Nucleotide-binding</keyword>
<protein>
    <recommendedName>
        <fullName evidence="10">ABC transmembrane type-1 domain-containing protein</fullName>
    </recommendedName>
</protein>
<sequence>MKDGKITQCGKYANLLNNGTDFMELVDFPISHGGEKEEEKKDEQNDKTGNKGDEAKGQLVQAEERESGRVGFLVYWQYITMEYGGALVPFIMLAHTLFQVLQIGSNYWMAWATPISQDVEPLVSGTILIAGYIALAIGSSFCILARTTLVANIYLCTNTYIV</sequence>
<keyword evidence="4 7" id="KW-1133">Transmembrane helix</keyword>
<dbReference type="GO" id="GO:0042626">
    <property type="term" value="F:ATPase-coupled transmembrane transporter activity"/>
    <property type="evidence" value="ECO:0007669"/>
    <property type="project" value="TreeGrafter"/>
</dbReference>
<dbReference type="AlphaFoldDB" id="A0A444XH46"/>
<keyword evidence="3" id="KW-0067">ATP-binding</keyword>
<evidence type="ECO:0000256" key="7">
    <source>
        <dbReference type="SAM" id="Phobius"/>
    </source>
</evidence>
<evidence type="ECO:0000256" key="5">
    <source>
        <dbReference type="ARBA" id="ARBA00023136"/>
    </source>
</evidence>
<dbReference type="GO" id="GO:0016020">
    <property type="term" value="C:membrane"/>
    <property type="evidence" value="ECO:0007669"/>
    <property type="project" value="InterPro"/>
</dbReference>
<keyword evidence="9" id="KW-1185">Reference proteome</keyword>
<dbReference type="PANTHER" id="PTHR24223:SF181">
    <property type="entry name" value="ABC TRANSPORTER C FAMILY MEMBER 3"/>
    <property type="match status" value="1"/>
</dbReference>
<evidence type="ECO:0008006" key="10">
    <source>
        <dbReference type="Google" id="ProtNLM"/>
    </source>
</evidence>
<feature type="transmembrane region" description="Helical" evidence="7">
    <location>
        <begin position="83"/>
        <end position="102"/>
    </location>
</feature>
<evidence type="ECO:0000256" key="2">
    <source>
        <dbReference type="ARBA" id="ARBA00022741"/>
    </source>
</evidence>
<dbReference type="InterPro" id="IPR050173">
    <property type="entry name" value="ABC_transporter_C-like"/>
</dbReference>
<name>A0A444XH46_ARAHY</name>
<comment type="caution">
    <text evidence="8">The sequence shown here is derived from an EMBL/GenBank/DDBJ whole genome shotgun (WGS) entry which is preliminary data.</text>
</comment>
<dbReference type="EMBL" id="SDMP01000019">
    <property type="protein sequence ID" value="RYQ89055.1"/>
    <property type="molecule type" value="Genomic_DNA"/>
</dbReference>
<dbReference type="GO" id="GO:0005524">
    <property type="term" value="F:ATP binding"/>
    <property type="evidence" value="ECO:0007669"/>
    <property type="project" value="UniProtKB-KW"/>
</dbReference>
<evidence type="ECO:0000256" key="4">
    <source>
        <dbReference type="ARBA" id="ARBA00022989"/>
    </source>
</evidence>
<dbReference type="InterPro" id="IPR036640">
    <property type="entry name" value="ABC1_TM_sf"/>
</dbReference>
<feature type="transmembrane region" description="Helical" evidence="7">
    <location>
        <begin position="122"/>
        <end position="145"/>
    </location>
</feature>
<keyword evidence="5 7" id="KW-0472">Membrane</keyword>
<dbReference type="STRING" id="3818.A0A444XH46"/>
<keyword evidence="1 7" id="KW-0812">Transmembrane</keyword>
<dbReference type="PANTHER" id="PTHR24223">
    <property type="entry name" value="ATP-BINDING CASSETTE SUB-FAMILY C"/>
    <property type="match status" value="1"/>
</dbReference>
<evidence type="ECO:0000313" key="8">
    <source>
        <dbReference type="EMBL" id="RYQ89055.1"/>
    </source>
</evidence>
<feature type="region of interest" description="Disordered" evidence="6">
    <location>
        <begin position="33"/>
        <end position="64"/>
    </location>
</feature>
<evidence type="ECO:0000313" key="9">
    <source>
        <dbReference type="Proteomes" id="UP000289738"/>
    </source>
</evidence>
<evidence type="ECO:0000256" key="3">
    <source>
        <dbReference type="ARBA" id="ARBA00022840"/>
    </source>
</evidence>
<gene>
    <name evidence="8" type="ORF">Ahy_B09g095901</name>
</gene>
<evidence type="ECO:0000256" key="1">
    <source>
        <dbReference type="ARBA" id="ARBA00022692"/>
    </source>
</evidence>
<proteinExistence type="predicted"/>
<organism evidence="8 9">
    <name type="scientific">Arachis hypogaea</name>
    <name type="common">Peanut</name>
    <dbReference type="NCBI Taxonomy" id="3818"/>
    <lineage>
        <taxon>Eukaryota</taxon>
        <taxon>Viridiplantae</taxon>
        <taxon>Streptophyta</taxon>
        <taxon>Embryophyta</taxon>
        <taxon>Tracheophyta</taxon>
        <taxon>Spermatophyta</taxon>
        <taxon>Magnoliopsida</taxon>
        <taxon>eudicotyledons</taxon>
        <taxon>Gunneridae</taxon>
        <taxon>Pentapetalae</taxon>
        <taxon>rosids</taxon>
        <taxon>fabids</taxon>
        <taxon>Fabales</taxon>
        <taxon>Fabaceae</taxon>
        <taxon>Papilionoideae</taxon>
        <taxon>50 kb inversion clade</taxon>
        <taxon>dalbergioids sensu lato</taxon>
        <taxon>Dalbergieae</taxon>
        <taxon>Pterocarpus clade</taxon>
        <taxon>Arachis</taxon>
    </lineage>
</organism>
<evidence type="ECO:0000256" key="6">
    <source>
        <dbReference type="SAM" id="MobiDB-lite"/>
    </source>
</evidence>
<reference evidence="8 9" key="1">
    <citation type="submission" date="2019-01" db="EMBL/GenBank/DDBJ databases">
        <title>Sequencing of cultivated peanut Arachis hypogaea provides insights into genome evolution and oil improvement.</title>
        <authorList>
            <person name="Chen X."/>
        </authorList>
    </citation>
    <scope>NUCLEOTIDE SEQUENCE [LARGE SCALE GENOMIC DNA]</scope>
    <source>
        <strain evidence="9">cv. Fuhuasheng</strain>
        <tissue evidence="8">Leaves</tissue>
    </source>
</reference>
<dbReference type="Gene3D" id="1.20.1560.10">
    <property type="entry name" value="ABC transporter type 1, transmembrane domain"/>
    <property type="match status" value="1"/>
</dbReference>